<dbReference type="SUPFAM" id="SSF102110">
    <property type="entry name" value="(2r)-phospho-3-sulfolactate synthase ComA"/>
    <property type="match status" value="1"/>
</dbReference>
<dbReference type="InterPro" id="IPR036112">
    <property type="entry name" value="ComA_synth_sf"/>
</dbReference>
<keyword evidence="3" id="KW-1185">Reference proteome</keyword>
<proteinExistence type="inferred from homology"/>
<dbReference type="PANTHER" id="PTHR48413">
    <property type="match status" value="1"/>
</dbReference>
<dbReference type="InterPro" id="IPR013785">
    <property type="entry name" value="Aldolase_TIM"/>
</dbReference>
<dbReference type="OrthoDB" id="7809088at2"/>
<dbReference type="PANTHER" id="PTHR48413:SF1">
    <property type="entry name" value="PROTEIN HEAT-STRESS-ASSOCIATED 32"/>
    <property type="match status" value="1"/>
</dbReference>
<evidence type="ECO:0000313" key="2">
    <source>
        <dbReference type="EMBL" id="NYT36496.1"/>
    </source>
</evidence>
<dbReference type="Proteomes" id="UP000580517">
    <property type="component" value="Unassembled WGS sequence"/>
</dbReference>
<dbReference type="Gene3D" id="3.20.20.70">
    <property type="entry name" value="Aldolase class I"/>
    <property type="match status" value="1"/>
</dbReference>
<gene>
    <name evidence="2" type="ORF">H0A68_06390</name>
</gene>
<evidence type="ECO:0000313" key="3">
    <source>
        <dbReference type="Proteomes" id="UP000580517"/>
    </source>
</evidence>
<dbReference type="InterPro" id="IPR003830">
    <property type="entry name" value="ComA_synth"/>
</dbReference>
<organism evidence="2 3">
    <name type="scientific">Allopusillimonas soli</name>
    <dbReference type="NCBI Taxonomy" id="659016"/>
    <lineage>
        <taxon>Bacteria</taxon>
        <taxon>Pseudomonadati</taxon>
        <taxon>Pseudomonadota</taxon>
        <taxon>Betaproteobacteria</taxon>
        <taxon>Burkholderiales</taxon>
        <taxon>Alcaligenaceae</taxon>
        <taxon>Allopusillimonas</taxon>
    </lineage>
</organism>
<dbReference type="AlphaFoldDB" id="A0A853FEM8"/>
<accession>A0A853FEM8</accession>
<evidence type="ECO:0000256" key="1">
    <source>
        <dbReference type="ARBA" id="ARBA00010424"/>
    </source>
</evidence>
<dbReference type="EMBL" id="JACCEW010000002">
    <property type="protein sequence ID" value="NYT36496.1"/>
    <property type="molecule type" value="Genomic_DNA"/>
</dbReference>
<comment type="similarity">
    <text evidence="1">Belongs to the phosphosulfolactate synthase family.</text>
</comment>
<reference evidence="2 3" key="1">
    <citation type="submission" date="2020-07" db="EMBL/GenBank/DDBJ databases">
        <title>Taxonomic revisions and descriptions of new bacterial species based on genomic comparisons in the high-G+C-content subgroup of the family Alcaligenaceae.</title>
        <authorList>
            <person name="Szabo A."/>
            <person name="Felfoldi T."/>
        </authorList>
    </citation>
    <scope>NUCLEOTIDE SEQUENCE [LARGE SCALE GENOMIC DNA]</scope>
    <source>
        <strain evidence="2 3">DSM 25264</strain>
    </source>
</reference>
<sequence length="268" mass="29077">MSNIAPFSFVPLPAQRSCDKPRRNGRTMMIDDGLPLGYVADLLDMAGQYADLAKIKTGTARLYTRDKLLAKLALYRKHQVRSFLGGQFHEYVLATQGEDALPAFYQEALALGFETIEISDNTVPLTREQRMNQIRNAIASGLTVFGEVGSKETLNDPALLISQAHDCFDAGAELVLVEAAELVDHGKLRGDTIALLKRELDMSRVMIELPGPWIADVRSCDIESMKKALIAELGPDLNLANVAADTLIDTEASRVGLGTAGPGAAARH</sequence>
<dbReference type="Pfam" id="PF02679">
    <property type="entry name" value="ComA"/>
    <property type="match status" value="1"/>
</dbReference>
<dbReference type="RefSeq" id="WP_129968468.1">
    <property type="nucleotide sequence ID" value="NZ_JACCEW010000002.1"/>
</dbReference>
<comment type="caution">
    <text evidence="2">The sequence shown here is derived from an EMBL/GenBank/DDBJ whole genome shotgun (WGS) entry which is preliminary data.</text>
</comment>
<name>A0A853FEM8_9BURK</name>
<protein>
    <submittedName>
        <fullName evidence="2">Phosphosulfolactate synthase</fullName>
    </submittedName>
</protein>